<dbReference type="HOGENOM" id="CLU_1385764_0_0_1"/>
<dbReference type="PROSITE" id="PS50097">
    <property type="entry name" value="BTB"/>
    <property type="match status" value="1"/>
</dbReference>
<reference evidence="2" key="2">
    <citation type="submission" date="2015-02" db="UniProtKB">
        <authorList>
            <consortium name="EnsemblMetazoa"/>
        </authorList>
    </citation>
    <scope>IDENTIFICATION</scope>
</reference>
<proteinExistence type="predicted"/>
<dbReference type="PANTHER" id="PTHR24413">
    <property type="entry name" value="SPECKLE-TYPE POZ PROTEIN"/>
    <property type="match status" value="1"/>
</dbReference>
<dbReference type="AlphaFoldDB" id="T1IWK3"/>
<evidence type="ECO:0000313" key="3">
    <source>
        <dbReference type="Proteomes" id="UP000014500"/>
    </source>
</evidence>
<dbReference type="SMART" id="SM00225">
    <property type="entry name" value="BTB"/>
    <property type="match status" value="1"/>
</dbReference>
<dbReference type="STRING" id="126957.T1IWK3"/>
<sequence length="197" mass="22548">MEADKRSSSIGRLIRSLERRRNLYDLLIDGQLENVTLNCKNGHVHEHKSILTAGSDYFAAMFNHNTIENETNVVSLPDISLNVMNIIIKFLRGKNIPTEDEITESLIRETLVAADKLQLKDLFDEYWIIYSTTITVDNFIYIWKLAEMFNDDETAEKVRKFIVKNTKNISNSDILANMTETQLECIITGDLCDGSIP</sequence>
<evidence type="ECO:0000259" key="1">
    <source>
        <dbReference type="PROSITE" id="PS50097"/>
    </source>
</evidence>
<dbReference type="CDD" id="cd18186">
    <property type="entry name" value="BTB_POZ_ZBTB_KLHL-like"/>
    <property type="match status" value="1"/>
</dbReference>
<dbReference type="eggNOG" id="KOG4441">
    <property type="taxonomic scope" value="Eukaryota"/>
</dbReference>
<dbReference type="EMBL" id="JH431621">
    <property type="status" value="NOT_ANNOTATED_CDS"/>
    <property type="molecule type" value="Genomic_DNA"/>
</dbReference>
<dbReference type="Gene3D" id="1.25.40.420">
    <property type="match status" value="1"/>
</dbReference>
<evidence type="ECO:0000313" key="2">
    <source>
        <dbReference type="EnsemblMetazoa" id="SMAR005573-PA"/>
    </source>
</evidence>
<accession>T1IWK3</accession>
<dbReference type="EnsemblMetazoa" id="SMAR005573-RA">
    <property type="protein sequence ID" value="SMAR005573-PA"/>
    <property type="gene ID" value="SMAR005573"/>
</dbReference>
<dbReference type="SUPFAM" id="SSF54695">
    <property type="entry name" value="POZ domain"/>
    <property type="match status" value="1"/>
</dbReference>
<keyword evidence="3" id="KW-1185">Reference proteome</keyword>
<dbReference type="Proteomes" id="UP000014500">
    <property type="component" value="Unassembled WGS sequence"/>
</dbReference>
<feature type="domain" description="BTB" evidence="1">
    <location>
        <begin position="33"/>
        <end position="100"/>
    </location>
</feature>
<dbReference type="CDD" id="cd14733">
    <property type="entry name" value="BACK"/>
    <property type="match status" value="1"/>
</dbReference>
<dbReference type="PhylomeDB" id="T1IWK3"/>
<organism evidence="2 3">
    <name type="scientific">Strigamia maritima</name>
    <name type="common">European centipede</name>
    <name type="synonym">Geophilus maritimus</name>
    <dbReference type="NCBI Taxonomy" id="126957"/>
    <lineage>
        <taxon>Eukaryota</taxon>
        <taxon>Metazoa</taxon>
        <taxon>Ecdysozoa</taxon>
        <taxon>Arthropoda</taxon>
        <taxon>Myriapoda</taxon>
        <taxon>Chilopoda</taxon>
        <taxon>Pleurostigmophora</taxon>
        <taxon>Geophilomorpha</taxon>
        <taxon>Linotaeniidae</taxon>
        <taxon>Strigamia</taxon>
    </lineage>
</organism>
<name>T1IWK3_STRMM</name>
<dbReference type="OMA" id="HEHKSIL"/>
<reference evidence="3" key="1">
    <citation type="submission" date="2011-05" db="EMBL/GenBank/DDBJ databases">
        <authorList>
            <person name="Richards S.R."/>
            <person name="Qu J."/>
            <person name="Jiang H."/>
            <person name="Jhangiani S.N."/>
            <person name="Agravi P."/>
            <person name="Goodspeed R."/>
            <person name="Gross S."/>
            <person name="Mandapat C."/>
            <person name="Jackson L."/>
            <person name="Mathew T."/>
            <person name="Pu L."/>
            <person name="Thornton R."/>
            <person name="Saada N."/>
            <person name="Wilczek-Boney K.B."/>
            <person name="Lee S."/>
            <person name="Kovar C."/>
            <person name="Wu Y."/>
            <person name="Scherer S.E."/>
            <person name="Worley K.C."/>
            <person name="Muzny D.M."/>
            <person name="Gibbs R."/>
        </authorList>
    </citation>
    <scope>NUCLEOTIDE SEQUENCE</scope>
    <source>
        <strain evidence="3">Brora</strain>
    </source>
</reference>
<dbReference type="Gene3D" id="3.30.710.10">
    <property type="entry name" value="Potassium Channel Kv1.1, Chain A"/>
    <property type="match status" value="1"/>
</dbReference>
<protein>
    <recommendedName>
        <fullName evidence="1">BTB domain-containing protein</fullName>
    </recommendedName>
</protein>
<dbReference type="InterPro" id="IPR000210">
    <property type="entry name" value="BTB/POZ_dom"/>
</dbReference>
<dbReference type="Pfam" id="PF00651">
    <property type="entry name" value="BTB"/>
    <property type="match status" value="1"/>
</dbReference>
<dbReference type="InterPro" id="IPR011333">
    <property type="entry name" value="SKP1/BTB/POZ_sf"/>
</dbReference>